<name>A0ABM9NHT0_9GAMM</name>
<keyword evidence="4" id="KW-1185">Reference proteome</keyword>
<accession>A0ABM9NHT0</accession>
<keyword evidence="2" id="KW-0472">Membrane</keyword>
<keyword evidence="2" id="KW-1133">Transmembrane helix</keyword>
<feature type="region of interest" description="Disordered" evidence="1">
    <location>
        <begin position="55"/>
        <end position="74"/>
    </location>
</feature>
<evidence type="ECO:0000313" key="4">
    <source>
        <dbReference type="Proteomes" id="UP001497493"/>
    </source>
</evidence>
<reference evidence="3 4" key="1">
    <citation type="submission" date="2024-04" db="EMBL/GenBank/DDBJ databases">
        <authorList>
            <person name="Cremers G."/>
        </authorList>
    </citation>
    <scope>NUCLEOTIDE SEQUENCE [LARGE SCALE GENOMIC DNA]</scope>
    <source>
        <strain evidence="3">MeCH1-AG</strain>
    </source>
</reference>
<keyword evidence="2" id="KW-0812">Transmembrane</keyword>
<dbReference type="InterPro" id="IPR054636">
    <property type="entry name" value="CydP"/>
</dbReference>
<dbReference type="EMBL" id="OZ026884">
    <property type="protein sequence ID" value="CAL1240174.1"/>
    <property type="molecule type" value="Genomic_DNA"/>
</dbReference>
<sequence>MANGSEPTPRHCPHRSPRLGRELALALVFKVVLLTILWLALFRPDPHRSRPSVEELFARSPASSTQLENYNGIR</sequence>
<dbReference type="NCBIfam" id="NF045611">
    <property type="entry name" value="small_CydP"/>
    <property type="match status" value="1"/>
</dbReference>
<dbReference type="Proteomes" id="UP001497493">
    <property type="component" value="Chromosome"/>
</dbReference>
<protein>
    <submittedName>
        <fullName evidence="3">Uncharacterized protein</fullName>
    </submittedName>
</protein>
<dbReference type="RefSeq" id="WP_348759677.1">
    <property type="nucleotide sequence ID" value="NZ_OZ026884.1"/>
</dbReference>
<gene>
    <name evidence="3" type="ORF">MECH1_V1_1398</name>
</gene>
<evidence type="ECO:0000256" key="2">
    <source>
        <dbReference type="SAM" id="Phobius"/>
    </source>
</evidence>
<proteinExistence type="predicted"/>
<organism evidence="3 4">
    <name type="scientific">Candidatus Methylocalor cossyra</name>
    <dbReference type="NCBI Taxonomy" id="3108543"/>
    <lineage>
        <taxon>Bacteria</taxon>
        <taxon>Pseudomonadati</taxon>
        <taxon>Pseudomonadota</taxon>
        <taxon>Gammaproteobacteria</taxon>
        <taxon>Methylococcales</taxon>
        <taxon>Methylococcaceae</taxon>
        <taxon>Candidatus Methylocalor</taxon>
    </lineage>
</organism>
<feature type="compositionally biased region" description="Polar residues" evidence="1">
    <location>
        <begin position="61"/>
        <end position="74"/>
    </location>
</feature>
<evidence type="ECO:0000256" key="1">
    <source>
        <dbReference type="SAM" id="MobiDB-lite"/>
    </source>
</evidence>
<feature type="transmembrane region" description="Helical" evidence="2">
    <location>
        <begin position="23"/>
        <end position="42"/>
    </location>
</feature>
<evidence type="ECO:0000313" key="3">
    <source>
        <dbReference type="EMBL" id="CAL1240174.1"/>
    </source>
</evidence>